<organism evidence="2 3">
    <name type="scientific">Steccherinum ochraceum</name>
    <dbReference type="NCBI Taxonomy" id="92696"/>
    <lineage>
        <taxon>Eukaryota</taxon>
        <taxon>Fungi</taxon>
        <taxon>Dikarya</taxon>
        <taxon>Basidiomycota</taxon>
        <taxon>Agaricomycotina</taxon>
        <taxon>Agaricomycetes</taxon>
        <taxon>Polyporales</taxon>
        <taxon>Steccherinaceae</taxon>
        <taxon>Steccherinum</taxon>
    </lineage>
</organism>
<gene>
    <name evidence="2" type="ORF">EIP91_007575</name>
</gene>
<feature type="compositionally biased region" description="Polar residues" evidence="1">
    <location>
        <begin position="57"/>
        <end position="68"/>
    </location>
</feature>
<keyword evidence="3" id="KW-1185">Reference proteome</keyword>
<sequence length="269" mass="30104">MAIESVNVPATPAQGGLDVPTTKTRKRALTVTAPTPADLKKTKVEPPPVATPDIQDALTTPIQPTESSKPILEDTPTSAPTKTTTPSASNEDEEEPWWKSCREEKTFRLPGQGPHTFLTGSECLSCLFNYEGQNFMVLKSAMLEVAVNAKQLKEDHDEWELGALMEDIVFWELLREEVDEEPEEVNALAAMFKEADSGDKFTYEVTVQREKPAEGLPAMEFKWTVEFPWLHIAEEDQGIWWMTAISAPDKESLEAARILWKCLPQFISP</sequence>
<dbReference type="AlphaFoldDB" id="A0A4R0RUL8"/>
<name>A0A4R0RUL8_9APHY</name>
<dbReference type="OrthoDB" id="2803964at2759"/>
<evidence type="ECO:0000313" key="3">
    <source>
        <dbReference type="Proteomes" id="UP000292702"/>
    </source>
</evidence>
<feature type="compositionally biased region" description="Low complexity" evidence="1">
    <location>
        <begin position="75"/>
        <end position="89"/>
    </location>
</feature>
<protein>
    <submittedName>
        <fullName evidence="2">Uncharacterized protein</fullName>
    </submittedName>
</protein>
<feature type="region of interest" description="Disordered" evidence="1">
    <location>
        <begin position="1"/>
        <end position="98"/>
    </location>
</feature>
<dbReference type="Proteomes" id="UP000292702">
    <property type="component" value="Unassembled WGS sequence"/>
</dbReference>
<accession>A0A4R0RUL8</accession>
<evidence type="ECO:0000313" key="2">
    <source>
        <dbReference type="EMBL" id="TCD69449.1"/>
    </source>
</evidence>
<evidence type="ECO:0000256" key="1">
    <source>
        <dbReference type="SAM" id="MobiDB-lite"/>
    </source>
</evidence>
<reference evidence="2 3" key="1">
    <citation type="submission" date="2018-11" db="EMBL/GenBank/DDBJ databases">
        <title>Genome assembly of Steccherinum ochraceum LE-BIN_3174, the white-rot fungus of the Steccherinaceae family (The Residual Polyporoid clade, Polyporales, Basidiomycota).</title>
        <authorList>
            <person name="Fedorova T.V."/>
            <person name="Glazunova O.A."/>
            <person name="Landesman E.O."/>
            <person name="Moiseenko K.V."/>
            <person name="Psurtseva N.V."/>
            <person name="Savinova O.S."/>
            <person name="Shakhova N.V."/>
            <person name="Tyazhelova T.V."/>
            <person name="Vasina D.V."/>
        </authorList>
    </citation>
    <scope>NUCLEOTIDE SEQUENCE [LARGE SCALE GENOMIC DNA]</scope>
    <source>
        <strain evidence="2 3">LE-BIN_3174</strain>
    </source>
</reference>
<dbReference type="EMBL" id="RWJN01000041">
    <property type="protein sequence ID" value="TCD69449.1"/>
    <property type="molecule type" value="Genomic_DNA"/>
</dbReference>
<proteinExistence type="predicted"/>
<comment type="caution">
    <text evidence="2">The sequence shown here is derived from an EMBL/GenBank/DDBJ whole genome shotgun (WGS) entry which is preliminary data.</text>
</comment>